<dbReference type="EMBL" id="CP036267">
    <property type="protein sequence ID" value="QDT30796.1"/>
    <property type="molecule type" value="Genomic_DNA"/>
</dbReference>
<comment type="similarity">
    <text evidence="3 10">Belongs to the PurH family.</text>
</comment>
<evidence type="ECO:0000256" key="6">
    <source>
        <dbReference type="ARBA" id="ARBA00022801"/>
    </source>
</evidence>
<accession>A0A517QGN1</accession>
<evidence type="ECO:0000256" key="10">
    <source>
        <dbReference type="HAMAP-Rule" id="MF_00139"/>
    </source>
</evidence>
<dbReference type="CDD" id="cd01421">
    <property type="entry name" value="IMPCH"/>
    <property type="match status" value="1"/>
</dbReference>
<comment type="catalytic activity">
    <reaction evidence="8 10">
        <text>(6R)-10-formyltetrahydrofolate + 5-amino-1-(5-phospho-beta-D-ribosyl)imidazole-4-carboxamide = 5-formamido-1-(5-phospho-D-ribosyl)imidazole-4-carboxamide + (6S)-5,6,7,8-tetrahydrofolate</text>
        <dbReference type="Rhea" id="RHEA:22192"/>
        <dbReference type="ChEBI" id="CHEBI:57453"/>
        <dbReference type="ChEBI" id="CHEBI:58467"/>
        <dbReference type="ChEBI" id="CHEBI:58475"/>
        <dbReference type="ChEBI" id="CHEBI:195366"/>
        <dbReference type="EC" id="2.1.2.3"/>
    </reaction>
</comment>
<evidence type="ECO:0000256" key="2">
    <source>
        <dbReference type="ARBA" id="ARBA00004954"/>
    </source>
</evidence>
<dbReference type="Pfam" id="PF01808">
    <property type="entry name" value="AICARFT_IMPCHas"/>
    <property type="match status" value="1"/>
</dbReference>
<comment type="domain">
    <text evidence="10">The IMP cyclohydrolase activity resides in the N-terminal region.</text>
</comment>
<evidence type="ECO:0000256" key="5">
    <source>
        <dbReference type="ARBA" id="ARBA00022755"/>
    </source>
</evidence>
<dbReference type="KEGG" id="tpol:Mal48_00230"/>
<dbReference type="InterPro" id="IPR002695">
    <property type="entry name" value="PurH-like"/>
</dbReference>
<dbReference type="GO" id="GO:0006189">
    <property type="term" value="P:'de novo' IMP biosynthetic process"/>
    <property type="evidence" value="ECO:0007669"/>
    <property type="project" value="UniProtKB-UniRule"/>
</dbReference>
<evidence type="ECO:0000256" key="3">
    <source>
        <dbReference type="ARBA" id="ARBA00007667"/>
    </source>
</evidence>
<dbReference type="InterPro" id="IPR036914">
    <property type="entry name" value="MGS-like_dom_sf"/>
</dbReference>
<dbReference type="FunFam" id="3.40.50.1380:FF:000001">
    <property type="entry name" value="Bifunctional purine biosynthesis protein PurH"/>
    <property type="match status" value="1"/>
</dbReference>
<evidence type="ECO:0000313" key="12">
    <source>
        <dbReference type="EMBL" id="QDT30796.1"/>
    </source>
</evidence>
<evidence type="ECO:0000256" key="1">
    <source>
        <dbReference type="ARBA" id="ARBA00004844"/>
    </source>
</evidence>
<dbReference type="NCBIfam" id="TIGR00355">
    <property type="entry name" value="purH"/>
    <property type="match status" value="1"/>
</dbReference>
<dbReference type="GO" id="GO:0003937">
    <property type="term" value="F:IMP cyclohydrolase activity"/>
    <property type="evidence" value="ECO:0007669"/>
    <property type="project" value="UniProtKB-UniRule"/>
</dbReference>
<dbReference type="Gene3D" id="3.40.50.1380">
    <property type="entry name" value="Methylglyoxal synthase-like domain"/>
    <property type="match status" value="1"/>
</dbReference>
<name>A0A517QGN1_9PLAN</name>
<evidence type="ECO:0000256" key="9">
    <source>
        <dbReference type="ARBA" id="ARBA00050687"/>
    </source>
</evidence>
<dbReference type="PIRSF" id="PIRSF000414">
    <property type="entry name" value="AICARFT_IMPCHas"/>
    <property type="match status" value="1"/>
</dbReference>
<dbReference type="GO" id="GO:0004643">
    <property type="term" value="F:phosphoribosylaminoimidazolecarboxamide formyltransferase activity"/>
    <property type="evidence" value="ECO:0007669"/>
    <property type="project" value="UniProtKB-UniRule"/>
</dbReference>
<proteinExistence type="inferred from homology"/>
<keyword evidence="13" id="KW-1185">Reference proteome</keyword>
<dbReference type="GO" id="GO:0005829">
    <property type="term" value="C:cytosol"/>
    <property type="evidence" value="ECO:0007669"/>
    <property type="project" value="TreeGrafter"/>
</dbReference>
<organism evidence="12 13">
    <name type="scientific">Thalassoglobus polymorphus</name>
    <dbReference type="NCBI Taxonomy" id="2527994"/>
    <lineage>
        <taxon>Bacteria</taxon>
        <taxon>Pseudomonadati</taxon>
        <taxon>Planctomycetota</taxon>
        <taxon>Planctomycetia</taxon>
        <taxon>Planctomycetales</taxon>
        <taxon>Planctomycetaceae</taxon>
        <taxon>Thalassoglobus</taxon>
    </lineage>
</organism>
<keyword evidence="5 10" id="KW-0658">Purine biosynthesis</keyword>
<comment type="pathway">
    <text evidence="2 10">Purine metabolism; IMP biosynthesis via de novo pathway; 5-formamido-1-(5-phospho-D-ribosyl)imidazole-4-carboxamide from 5-amino-1-(5-phospho-D-ribosyl)imidazole-4-carboxamide (10-formyl THF route): step 1/1.</text>
</comment>
<dbReference type="HAMAP" id="MF_00139">
    <property type="entry name" value="PurH"/>
    <property type="match status" value="1"/>
</dbReference>
<keyword evidence="6 10" id="KW-0378">Hydrolase</keyword>
<feature type="domain" description="MGS-like" evidence="11">
    <location>
        <begin position="1"/>
        <end position="148"/>
    </location>
</feature>
<dbReference type="RefSeq" id="WP_145194982.1">
    <property type="nucleotide sequence ID" value="NZ_CP036267.1"/>
</dbReference>
<dbReference type="PANTHER" id="PTHR11692">
    <property type="entry name" value="BIFUNCTIONAL PURINE BIOSYNTHESIS PROTEIN PURH"/>
    <property type="match status" value="1"/>
</dbReference>
<reference evidence="12 13" key="1">
    <citation type="submission" date="2019-02" db="EMBL/GenBank/DDBJ databases">
        <title>Deep-cultivation of Planctomycetes and their phenomic and genomic characterization uncovers novel biology.</title>
        <authorList>
            <person name="Wiegand S."/>
            <person name="Jogler M."/>
            <person name="Boedeker C."/>
            <person name="Pinto D."/>
            <person name="Vollmers J."/>
            <person name="Rivas-Marin E."/>
            <person name="Kohn T."/>
            <person name="Peeters S.H."/>
            <person name="Heuer A."/>
            <person name="Rast P."/>
            <person name="Oberbeckmann S."/>
            <person name="Bunk B."/>
            <person name="Jeske O."/>
            <person name="Meyerdierks A."/>
            <person name="Storesund J.E."/>
            <person name="Kallscheuer N."/>
            <person name="Luecker S."/>
            <person name="Lage O.M."/>
            <person name="Pohl T."/>
            <person name="Merkel B.J."/>
            <person name="Hornburger P."/>
            <person name="Mueller R.-W."/>
            <person name="Bruemmer F."/>
            <person name="Labrenz M."/>
            <person name="Spormann A.M."/>
            <person name="Op den Camp H."/>
            <person name="Overmann J."/>
            <person name="Amann R."/>
            <person name="Jetten M.S.M."/>
            <person name="Mascher T."/>
            <person name="Medema M.H."/>
            <person name="Devos D.P."/>
            <person name="Kaster A.-K."/>
            <person name="Ovreas L."/>
            <person name="Rohde M."/>
            <person name="Galperin M.Y."/>
            <person name="Jogler C."/>
        </authorList>
    </citation>
    <scope>NUCLEOTIDE SEQUENCE [LARGE SCALE GENOMIC DNA]</scope>
    <source>
        <strain evidence="12 13">Mal48</strain>
    </source>
</reference>
<dbReference type="InterPro" id="IPR011607">
    <property type="entry name" value="MGS-like_dom"/>
</dbReference>
<dbReference type="PROSITE" id="PS51855">
    <property type="entry name" value="MGS"/>
    <property type="match status" value="1"/>
</dbReference>
<dbReference type="FunFam" id="3.40.140.20:FF:000001">
    <property type="entry name" value="Bifunctional purine biosynthesis protein PurH"/>
    <property type="match status" value="1"/>
</dbReference>
<evidence type="ECO:0000256" key="4">
    <source>
        <dbReference type="ARBA" id="ARBA00022679"/>
    </source>
</evidence>
<dbReference type="SUPFAM" id="SSF53927">
    <property type="entry name" value="Cytidine deaminase-like"/>
    <property type="match status" value="1"/>
</dbReference>
<gene>
    <name evidence="10 12" type="primary">purH</name>
    <name evidence="12" type="ORF">Mal48_00230</name>
</gene>
<dbReference type="OrthoDB" id="9802065at2"/>
<protein>
    <recommendedName>
        <fullName evidence="10">Bifunctional purine biosynthesis protein PurH</fullName>
    </recommendedName>
    <domain>
        <recommendedName>
            <fullName evidence="10">Phosphoribosylaminoimidazolecarboxamide formyltransferase</fullName>
            <ecNumber evidence="10">2.1.2.3</ecNumber>
        </recommendedName>
        <alternativeName>
            <fullName evidence="10">AICAR transformylase</fullName>
        </alternativeName>
    </domain>
    <domain>
        <recommendedName>
            <fullName evidence="10">IMP cyclohydrolase</fullName>
            <ecNumber evidence="10">3.5.4.10</ecNumber>
        </recommendedName>
        <alternativeName>
            <fullName evidence="10">ATIC</fullName>
        </alternativeName>
        <alternativeName>
            <fullName evidence="10">IMP synthase</fullName>
        </alternativeName>
        <alternativeName>
            <fullName evidence="10">Inosinicase</fullName>
        </alternativeName>
    </domain>
</protein>
<dbReference type="SMART" id="SM00851">
    <property type="entry name" value="MGS"/>
    <property type="match status" value="1"/>
</dbReference>
<dbReference type="EC" id="2.1.2.3" evidence="10"/>
<dbReference type="Gene3D" id="3.40.140.20">
    <property type="match status" value="2"/>
</dbReference>
<dbReference type="SMART" id="SM00798">
    <property type="entry name" value="AICARFT_IMPCHas"/>
    <property type="match status" value="1"/>
</dbReference>
<comment type="pathway">
    <text evidence="1 10">Purine metabolism; IMP biosynthesis via de novo pathway; IMP from 5-formamido-1-(5-phospho-D-ribosyl)imidazole-4-carboxamide: step 1/1.</text>
</comment>
<dbReference type="NCBIfam" id="NF002049">
    <property type="entry name" value="PRK00881.1"/>
    <property type="match status" value="1"/>
</dbReference>
<sequence>MSRAARRALISVSDKTGLGPFAKGLVAAGFEILSTGGTAKFLKDQGIDVIDVSSYTEFPEIMGGRVKTLHPRIHGAILGRPDLPDDATAIAEHGIIPFELVVVNLYPFEQTIAKEGVQVEEAIEQIDIGGPSMVRSSAKNHAYVGILTRPDQYESVLEQVSGEGLTLELRRQLAGAAFESTARYDRAISNYFSKINNEESEYPETLGLVFEKQNDLRYGENPHQSAAFYIEPNPPAASIAGAEQLHGKELSYNNLIDVEAAFAIAREFKDPAAVVIKHTNPCGCAIGSELSEAFVNAYAGDPVSAFGSILGFNRELDTATANLLAEPGRFVEAIIAPGYEPAALEILRTKPKWKNNVRLLQCPAFFDDQGTTYEYRKVSGGLLVQQRDDQADPEDDYKVVTNRAPSDDELRDLNFAWKVCKHVKSNAILFAKNGMVVGVGAGQMSRLDSSFIAGHKAGERSQGAVVASDAFFPFRDGIDEAAKAGVTAAIQPGGSRNDEQVIEACNEHGIAMIFTGRRHFKH</sequence>
<evidence type="ECO:0000256" key="7">
    <source>
        <dbReference type="ARBA" id="ARBA00023268"/>
    </source>
</evidence>
<evidence type="ECO:0000256" key="8">
    <source>
        <dbReference type="ARBA" id="ARBA00050488"/>
    </source>
</evidence>
<evidence type="ECO:0000313" key="13">
    <source>
        <dbReference type="Proteomes" id="UP000315724"/>
    </source>
</evidence>
<keyword evidence="4 10" id="KW-0808">Transferase</keyword>
<dbReference type="AlphaFoldDB" id="A0A517QGN1"/>
<comment type="catalytic activity">
    <reaction evidence="9 10">
        <text>IMP + H2O = 5-formamido-1-(5-phospho-D-ribosyl)imidazole-4-carboxamide</text>
        <dbReference type="Rhea" id="RHEA:18445"/>
        <dbReference type="ChEBI" id="CHEBI:15377"/>
        <dbReference type="ChEBI" id="CHEBI:58053"/>
        <dbReference type="ChEBI" id="CHEBI:58467"/>
        <dbReference type="EC" id="3.5.4.10"/>
    </reaction>
</comment>
<keyword evidence="7 10" id="KW-0511">Multifunctional enzyme</keyword>
<dbReference type="EC" id="3.5.4.10" evidence="10"/>
<evidence type="ECO:0000259" key="11">
    <source>
        <dbReference type="PROSITE" id="PS51855"/>
    </source>
</evidence>
<dbReference type="PANTHER" id="PTHR11692:SF0">
    <property type="entry name" value="BIFUNCTIONAL PURINE BIOSYNTHESIS PROTEIN ATIC"/>
    <property type="match status" value="1"/>
</dbReference>
<dbReference type="Proteomes" id="UP000315724">
    <property type="component" value="Chromosome"/>
</dbReference>
<dbReference type="InterPro" id="IPR016193">
    <property type="entry name" value="Cytidine_deaminase-like"/>
</dbReference>
<dbReference type="InterPro" id="IPR024051">
    <property type="entry name" value="AICAR_Tfase_dup_dom_sf"/>
</dbReference>
<dbReference type="SUPFAM" id="SSF52335">
    <property type="entry name" value="Methylglyoxal synthase-like"/>
    <property type="match status" value="1"/>
</dbReference>
<dbReference type="UniPathway" id="UPA00074">
    <property type="reaction ID" value="UER00133"/>
</dbReference>
<dbReference type="Pfam" id="PF02142">
    <property type="entry name" value="MGS"/>
    <property type="match status" value="1"/>
</dbReference>